<dbReference type="Proteomes" id="UP000001307">
    <property type="component" value="Unassembled WGS sequence"/>
</dbReference>
<dbReference type="OrthoDB" id="75720at2759"/>
<evidence type="ECO:0000256" key="6">
    <source>
        <dbReference type="ARBA" id="ARBA00022847"/>
    </source>
</evidence>
<proteinExistence type="inferred from homology"/>
<dbReference type="FunFam" id="1.20.1280.290:FF:000016">
    <property type="entry name" value="Cystinosin homolog"/>
    <property type="match status" value="1"/>
</dbReference>
<evidence type="ECO:0000256" key="11">
    <source>
        <dbReference type="SAM" id="Phobius"/>
    </source>
</evidence>
<dbReference type="NCBIfam" id="TIGR00951">
    <property type="entry name" value="2A43"/>
    <property type="match status" value="1"/>
</dbReference>
<keyword evidence="14" id="KW-1185">Reference proteome</keyword>
<accession>E4XY16</accession>
<feature type="transmembrane region" description="Helical" evidence="11">
    <location>
        <begin position="384"/>
        <end position="403"/>
    </location>
</feature>
<feature type="domain" description="J" evidence="12">
    <location>
        <begin position="2"/>
        <end position="58"/>
    </location>
</feature>
<gene>
    <name evidence="13" type="ORF">GSOID_T00007574001</name>
</gene>
<evidence type="ECO:0000259" key="12">
    <source>
        <dbReference type="PROSITE" id="PS50076"/>
    </source>
</evidence>
<dbReference type="Gene3D" id="1.10.287.110">
    <property type="entry name" value="DnaJ domain"/>
    <property type="match status" value="1"/>
</dbReference>
<keyword evidence="7 11" id="KW-1133">Transmembrane helix</keyword>
<dbReference type="InterPro" id="IPR001623">
    <property type="entry name" value="DnaJ_domain"/>
</dbReference>
<dbReference type="SUPFAM" id="SSF46565">
    <property type="entry name" value="Chaperone J-domain"/>
    <property type="match status" value="1"/>
</dbReference>
<name>E4XY16_OIKDI</name>
<dbReference type="Gene3D" id="1.20.1280.290">
    <property type="match status" value="2"/>
</dbReference>
<dbReference type="Pfam" id="PF00226">
    <property type="entry name" value="DnaJ"/>
    <property type="match status" value="1"/>
</dbReference>
<evidence type="ECO:0000313" key="13">
    <source>
        <dbReference type="EMBL" id="CBY14544.1"/>
    </source>
</evidence>
<dbReference type="PRINTS" id="PR00625">
    <property type="entry name" value="JDOMAIN"/>
</dbReference>
<sequence>MSYYDILGVESDASASEIKTAYRSKARSYHPDKCSEKTDRSLFDQLTTAYQILIDVMLDLNFIYTLLFGLGSYVTIPGAIRIENGKNGTWDISSHEARDSFIYTNFTDKIVNITCLGGSLATFDCKIRIDNSSSIILESVSIGQEFLNFNDTNSTDDITRVNVIKSETLYVFNEVVGWCYFIAWTVSFYPQIWLNFKRKNVEGLNFDFVLLNTIGFACYSAYNLALFFSKNIFAQYEGRHHDGVNPVLPNDIFFSLHAFLASAFTGFQIIIYDKNDQKVSKFGWLFAGSCVLAATLGCIAPAVGSILWLDYLIILSSVKLAITIVKYIPQALMNYRRKSTEGWSIGNVLLDLTGGSLSMLQMMLQGVNNSDFSNIFGDPTKFGLGLFSILFDALFIVQHYVLYRNKPGYRAQLDDYNDY</sequence>
<dbReference type="FunCoup" id="E4XY16">
    <property type="interactions" value="81"/>
</dbReference>
<feature type="transmembrane region" description="Helical" evidence="11">
    <location>
        <begin position="308"/>
        <end position="328"/>
    </location>
</feature>
<evidence type="ECO:0000256" key="10">
    <source>
        <dbReference type="ARBA" id="ARBA00048473"/>
    </source>
</evidence>
<dbReference type="InterPro" id="IPR036869">
    <property type="entry name" value="J_dom_sf"/>
</dbReference>
<feature type="transmembrane region" description="Helical" evidence="11">
    <location>
        <begin position="175"/>
        <end position="196"/>
    </location>
</feature>
<feature type="transmembrane region" description="Helical" evidence="11">
    <location>
        <begin position="208"/>
        <end position="228"/>
    </location>
</feature>
<dbReference type="CDD" id="cd06257">
    <property type="entry name" value="DnaJ"/>
    <property type="match status" value="1"/>
</dbReference>
<evidence type="ECO:0000256" key="2">
    <source>
        <dbReference type="ARBA" id="ARBA00006855"/>
    </source>
</evidence>
<evidence type="ECO:0000256" key="1">
    <source>
        <dbReference type="ARBA" id="ARBA00004155"/>
    </source>
</evidence>
<reference evidence="13" key="1">
    <citation type="journal article" date="2010" name="Science">
        <title>Plasticity of animal genome architecture unmasked by rapid evolution of a pelagic tunicate.</title>
        <authorList>
            <person name="Denoeud F."/>
            <person name="Henriet S."/>
            <person name="Mungpakdee S."/>
            <person name="Aury J.M."/>
            <person name="Da Silva C."/>
            <person name="Brinkmann H."/>
            <person name="Mikhaleva J."/>
            <person name="Olsen L.C."/>
            <person name="Jubin C."/>
            <person name="Canestro C."/>
            <person name="Bouquet J.M."/>
            <person name="Danks G."/>
            <person name="Poulain J."/>
            <person name="Campsteijn C."/>
            <person name="Adamski M."/>
            <person name="Cross I."/>
            <person name="Yadetie F."/>
            <person name="Muffato M."/>
            <person name="Louis A."/>
            <person name="Butcher S."/>
            <person name="Tsagkogeorga G."/>
            <person name="Konrad A."/>
            <person name="Singh S."/>
            <person name="Jensen M.F."/>
            <person name="Cong E.H."/>
            <person name="Eikeseth-Otteraa H."/>
            <person name="Noel B."/>
            <person name="Anthouard V."/>
            <person name="Porcel B.M."/>
            <person name="Kachouri-Lafond R."/>
            <person name="Nishino A."/>
            <person name="Ugolini M."/>
            <person name="Chourrout P."/>
            <person name="Nishida H."/>
            <person name="Aasland R."/>
            <person name="Huzurbazar S."/>
            <person name="Westhof E."/>
            <person name="Delsuc F."/>
            <person name="Lehrach H."/>
            <person name="Reinhardt R."/>
            <person name="Weissenbach J."/>
            <person name="Roy S.W."/>
            <person name="Artiguenave F."/>
            <person name="Postlethwait J.H."/>
            <person name="Manak J.R."/>
            <person name="Thompson E.M."/>
            <person name="Jaillon O."/>
            <person name="Du Pasquier L."/>
            <person name="Boudinot P."/>
            <person name="Liberles D.A."/>
            <person name="Volff J.N."/>
            <person name="Philippe H."/>
            <person name="Lenhard B."/>
            <person name="Roest Crollius H."/>
            <person name="Wincker P."/>
            <person name="Chourrout D."/>
        </authorList>
    </citation>
    <scope>NUCLEOTIDE SEQUENCE [LARGE SCALE GENOMIC DNA]</scope>
</reference>
<dbReference type="PROSITE" id="PS50076">
    <property type="entry name" value="DNAJ_2"/>
    <property type="match status" value="1"/>
</dbReference>
<protein>
    <recommendedName>
        <fullName evidence="12">J domain-containing protein</fullName>
    </recommendedName>
</protein>
<keyword evidence="9" id="KW-0458">Lysosome</keyword>
<evidence type="ECO:0000256" key="8">
    <source>
        <dbReference type="ARBA" id="ARBA00023136"/>
    </source>
</evidence>
<dbReference type="EMBL" id="FN653304">
    <property type="protein sequence ID" value="CBY14544.1"/>
    <property type="molecule type" value="Genomic_DNA"/>
</dbReference>
<comment type="subcellular location">
    <subcellularLocation>
        <location evidence="1">Lysosome membrane</location>
        <topology evidence="1">Multi-pass membrane protein</topology>
    </subcellularLocation>
</comment>
<dbReference type="SMART" id="SM00271">
    <property type="entry name" value="DnaJ"/>
    <property type="match status" value="1"/>
</dbReference>
<keyword evidence="3" id="KW-0813">Transport</keyword>
<dbReference type="InParanoid" id="E4XY16"/>
<evidence type="ECO:0000256" key="7">
    <source>
        <dbReference type="ARBA" id="ARBA00022989"/>
    </source>
</evidence>
<dbReference type="AlphaFoldDB" id="E4XY16"/>
<organism evidence="13">
    <name type="scientific">Oikopleura dioica</name>
    <name type="common">Tunicate</name>
    <dbReference type="NCBI Taxonomy" id="34765"/>
    <lineage>
        <taxon>Eukaryota</taxon>
        <taxon>Metazoa</taxon>
        <taxon>Chordata</taxon>
        <taxon>Tunicata</taxon>
        <taxon>Appendicularia</taxon>
        <taxon>Copelata</taxon>
        <taxon>Oikopleuridae</taxon>
        <taxon>Oikopleura</taxon>
    </lineage>
</organism>
<comment type="similarity">
    <text evidence="2">Belongs to the cystinosin family.</text>
</comment>
<feature type="transmembrane region" description="Helical" evidence="11">
    <location>
        <begin position="348"/>
        <end position="364"/>
    </location>
</feature>
<dbReference type="InterPro" id="IPR006603">
    <property type="entry name" value="PQ-loop_rpt"/>
</dbReference>
<evidence type="ECO:0000256" key="9">
    <source>
        <dbReference type="ARBA" id="ARBA00023228"/>
    </source>
</evidence>
<dbReference type="PANTHER" id="PTHR13131:SF5">
    <property type="entry name" value="CYSTINOSIN"/>
    <property type="match status" value="1"/>
</dbReference>
<dbReference type="Pfam" id="PF04193">
    <property type="entry name" value="PQ-loop"/>
    <property type="match status" value="2"/>
</dbReference>
<dbReference type="PANTHER" id="PTHR13131">
    <property type="entry name" value="CYSTINOSIN"/>
    <property type="match status" value="1"/>
</dbReference>
<dbReference type="SMART" id="SM00679">
    <property type="entry name" value="CTNS"/>
    <property type="match status" value="2"/>
</dbReference>
<dbReference type="GO" id="GO:0005765">
    <property type="term" value="C:lysosomal membrane"/>
    <property type="evidence" value="ECO:0007669"/>
    <property type="project" value="UniProtKB-SubCell"/>
</dbReference>
<dbReference type="GO" id="GO:0015293">
    <property type="term" value="F:symporter activity"/>
    <property type="evidence" value="ECO:0007669"/>
    <property type="project" value="UniProtKB-KW"/>
</dbReference>
<evidence type="ECO:0000256" key="5">
    <source>
        <dbReference type="ARBA" id="ARBA00022737"/>
    </source>
</evidence>
<feature type="transmembrane region" description="Helical" evidence="11">
    <location>
        <begin position="284"/>
        <end position="302"/>
    </location>
</feature>
<keyword evidence="6" id="KW-0769">Symport</keyword>
<evidence type="ECO:0000256" key="3">
    <source>
        <dbReference type="ARBA" id="ARBA00022448"/>
    </source>
</evidence>
<keyword evidence="8 11" id="KW-0472">Membrane</keyword>
<dbReference type="GO" id="GO:0015184">
    <property type="term" value="F:L-cystine transmembrane transporter activity"/>
    <property type="evidence" value="ECO:0007669"/>
    <property type="project" value="TreeGrafter"/>
</dbReference>
<comment type="catalytic activity">
    <reaction evidence="10">
        <text>L-cystine(out) + H(+)(out) = L-cystine(in) + H(+)(in)</text>
        <dbReference type="Rhea" id="RHEA:66172"/>
        <dbReference type="ChEBI" id="CHEBI:15378"/>
        <dbReference type="ChEBI" id="CHEBI:35491"/>
    </reaction>
    <physiologicalReaction direction="left-to-right" evidence="10">
        <dbReference type="Rhea" id="RHEA:66173"/>
    </physiologicalReaction>
</comment>
<keyword evidence="4 11" id="KW-0812">Transmembrane</keyword>
<evidence type="ECO:0000256" key="4">
    <source>
        <dbReference type="ARBA" id="ARBA00022692"/>
    </source>
</evidence>
<dbReference type="InterPro" id="IPR005282">
    <property type="entry name" value="LC_transporter"/>
</dbReference>
<evidence type="ECO:0000313" key="14">
    <source>
        <dbReference type="Proteomes" id="UP000001307"/>
    </source>
</evidence>
<keyword evidence="5" id="KW-0677">Repeat</keyword>
<feature type="transmembrane region" description="Helical" evidence="11">
    <location>
        <begin position="252"/>
        <end position="272"/>
    </location>
</feature>